<evidence type="ECO:0000256" key="1">
    <source>
        <dbReference type="ARBA" id="ARBA00023016"/>
    </source>
</evidence>
<dbReference type="EMBL" id="JACTNZ010000012">
    <property type="protein sequence ID" value="KAG5523316.1"/>
    <property type="molecule type" value="Genomic_DNA"/>
</dbReference>
<dbReference type="InterPro" id="IPR002068">
    <property type="entry name" value="A-crystallin/Hsp20_dom"/>
</dbReference>
<dbReference type="PROSITE" id="PS01031">
    <property type="entry name" value="SHSP"/>
    <property type="match status" value="1"/>
</dbReference>
<dbReference type="SUPFAM" id="SSF49764">
    <property type="entry name" value="HSP20-like chaperones"/>
    <property type="match status" value="1"/>
</dbReference>
<comment type="caution">
    <text evidence="5">The sequence shown here is derived from an EMBL/GenBank/DDBJ whole genome shotgun (WGS) entry which is preliminary data.</text>
</comment>
<evidence type="ECO:0000313" key="6">
    <source>
        <dbReference type="Proteomes" id="UP000823749"/>
    </source>
</evidence>
<dbReference type="GO" id="GO:0009408">
    <property type="term" value="P:response to heat"/>
    <property type="evidence" value="ECO:0007669"/>
    <property type="project" value="InterPro"/>
</dbReference>
<feature type="domain" description="SHSP" evidence="4">
    <location>
        <begin position="116"/>
        <end position="227"/>
    </location>
</feature>
<keyword evidence="6" id="KW-1185">Reference proteome</keyword>
<evidence type="ECO:0000259" key="4">
    <source>
        <dbReference type="PROSITE" id="PS01031"/>
    </source>
</evidence>
<comment type="similarity">
    <text evidence="2 3">Belongs to the small heat shock protein (HSP20) family.</text>
</comment>
<dbReference type="AlphaFoldDB" id="A0AAV6I3P7"/>
<dbReference type="Pfam" id="PF00011">
    <property type="entry name" value="HSP20"/>
    <property type="match status" value="1"/>
</dbReference>
<dbReference type="Proteomes" id="UP000823749">
    <property type="component" value="Chromosome 12"/>
</dbReference>
<name>A0AAV6I3P7_9ERIC</name>
<dbReference type="InterPro" id="IPR008978">
    <property type="entry name" value="HSP20-like_chaperone"/>
</dbReference>
<dbReference type="CDD" id="cd06464">
    <property type="entry name" value="ACD_sHsps-like"/>
    <property type="match status" value="1"/>
</dbReference>
<sequence length="227" mass="25306">MGLGRLGLKNIMGKRMEFSTPSFVCKSLGERISTTTLSLMRRMSTVVPAAAAVGEKSEGGGEVVVCKGEKKLGLFPKRRRPSGFWTSHHLHRDQDSVPADLYWLGDALLQASKNVNKLLEKLPPSELIGRVNEQDDRYELRYKVPPRMFKDDMKIEIDYDCILTLKAEHKKGEEEEEEGCCSVRLVLPEDAQVDEMKAQIENGVLVITIPRSGGGPKLGDAKEVQTH</sequence>
<proteinExistence type="inferred from homology"/>
<dbReference type="PANTHER" id="PTHR46733">
    <property type="entry name" value="26.5 KDA HEAT SHOCK PROTEIN, MITOCHONDRIAL"/>
    <property type="match status" value="1"/>
</dbReference>
<dbReference type="InterPro" id="IPR044587">
    <property type="entry name" value="HSP21-like"/>
</dbReference>
<reference evidence="5" key="1">
    <citation type="submission" date="2020-08" db="EMBL/GenBank/DDBJ databases">
        <title>Plant Genome Project.</title>
        <authorList>
            <person name="Zhang R.-G."/>
        </authorList>
    </citation>
    <scope>NUCLEOTIDE SEQUENCE</scope>
    <source>
        <strain evidence="5">WSP0</strain>
        <tissue evidence="5">Leaf</tissue>
    </source>
</reference>
<dbReference type="PANTHER" id="PTHR46733:SF3">
    <property type="entry name" value="26.5 KDA HEAT SHOCK PROTEIN, MITOCHONDRIAL"/>
    <property type="match status" value="1"/>
</dbReference>
<evidence type="ECO:0000256" key="3">
    <source>
        <dbReference type="RuleBase" id="RU003616"/>
    </source>
</evidence>
<evidence type="ECO:0000256" key="2">
    <source>
        <dbReference type="PROSITE-ProRule" id="PRU00285"/>
    </source>
</evidence>
<evidence type="ECO:0000313" key="5">
    <source>
        <dbReference type="EMBL" id="KAG5523316.1"/>
    </source>
</evidence>
<gene>
    <name evidence="5" type="ORF">RHGRI_035211</name>
</gene>
<keyword evidence="1" id="KW-0346">Stress response</keyword>
<dbReference type="Gene3D" id="2.60.40.790">
    <property type="match status" value="1"/>
</dbReference>
<organism evidence="5 6">
    <name type="scientific">Rhododendron griersonianum</name>
    <dbReference type="NCBI Taxonomy" id="479676"/>
    <lineage>
        <taxon>Eukaryota</taxon>
        <taxon>Viridiplantae</taxon>
        <taxon>Streptophyta</taxon>
        <taxon>Embryophyta</taxon>
        <taxon>Tracheophyta</taxon>
        <taxon>Spermatophyta</taxon>
        <taxon>Magnoliopsida</taxon>
        <taxon>eudicotyledons</taxon>
        <taxon>Gunneridae</taxon>
        <taxon>Pentapetalae</taxon>
        <taxon>asterids</taxon>
        <taxon>Ericales</taxon>
        <taxon>Ericaceae</taxon>
        <taxon>Ericoideae</taxon>
        <taxon>Rhodoreae</taxon>
        <taxon>Rhododendron</taxon>
    </lineage>
</organism>
<protein>
    <recommendedName>
        <fullName evidence="4">SHSP domain-containing protein</fullName>
    </recommendedName>
</protein>
<accession>A0AAV6I3P7</accession>